<accession>A0ABU1B8L8</accession>
<dbReference type="InterPro" id="IPR012910">
    <property type="entry name" value="Plug_dom"/>
</dbReference>
<dbReference type="PANTHER" id="PTHR47234">
    <property type="match status" value="1"/>
</dbReference>
<proteinExistence type="inferred from homology"/>
<dbReference type="InterPro" id="IPR000531">
    <property type="entry name" value="Beta-barrel_TonB"/>
</dbReference>
<feature type="domain" description="TonB-dependent receptor plug" evidence="6">
    <location>
        <begin position="57"/>
        <end position="180"/>
    </location>
</feature>
<keyword evidence="3" id="KW-0998">Cell outer membrane</keyword>
<evidence type="ECO:0000259" key="5">
    <source>
        <dbReference type="Pfam" id="PF00593"/>
    </source>
</evidence>
<dbReference type="PANTHER" id="PTHR47234:SF2">
    <property type="entry name" value="TONB-DEPENDENT RECEPTOR"/>
    <property type="match status" value="1"/>
</dbReference>
<gene>
    <name evidence="7" type="ORF">RC083_04045</name>
</gene>
<dbReference type="InterPro" id="IPR037066">
    <property type="entry name" value="Plug_dom_sf"/>
</dbReference>
<keyword evidence="4" id="KW-0798">TonB box</keyword>
<organism evidence="7 8">
    <name type="scientific">Pseudoalteromonas haloplanktis</name>
    <name type="common">Alteromonas haloplanktis</name>
    <dbReference type="NCBI Taxonomy" id="228"/>
    <lineage>
        <taxon>Bacteria</taxon>
        <taxon>Pseudomonadati</taxon>
        <taxon>Pseudomonadota</taxon>
        <taxon>Gammaproteobacteria</taxon>
        <taxon>Alteromonadales</taxon>
        <taxon>Pseudoalteromonadaceae</taxon>
        <taxon>Pseudoalteromonas</taxon>
    </lineage>
</organism>
<evidence type="ECO:0000256" key="1">
    <source>
        <dbReference type="ARBA" id="ARBA00004442"/>
    </source>
</evidence>
<dbReference type="SUPFAM" id="SSF56935">
    <property type="entry name" value="Porins"/>
    <property type="match status" value="1"/>
</dbReference>
<feature type="domain" description="TonB-dependent receptor-like beta-barrel" evidence="5">
    <location>
        <begin position="514"/>
        <end position="993"/>
    </location>
</feature>
<evidence type="ECO:0000256" key="4">
    <source>
        <dbReference type="RuleBase" id="RU003357"/>
    </source>
</evidence>
<dbReference type="Proteomes" id="UP001226574">
    <property type="component" value="Unassembled WGS sequence"/>
</dbReference>
<evidence type="ECO:0000313" key="8">
    <source>
        <dbReference type="Proteomes" id="UP001226574"/>
    </source>
</evidence>
<comment type="caution">
    <text evidence="7">The sequence shown here is derived from an EMBL/GenBank/DDBJ whole genome shotgun (WGS) entry which is preliminary data.</text>
</comment>
<evidence type="ECO:0000256" key="2">
    <source>
        <dbReference type="ARBA" id="ARBA00023136"/>
    </source>
</evidence>
<keyword evidence="8" id="KW-1185">Reference proteome</keyword>
<dbReference type="EMBL" id="JAVIFY010000002">
    <property type="protein sequence ID" value="MDQ9090763.1"/>
    <property type="molecule type" value="Genomic_DNA"/>
</dbReference>
<name>A0ABU1B8L8_PSEHA</name>
<protein>
    <submittedName>
        <fullName evidence="7">TonB-dependent receptor</fullName>
    </submittedName>
</protein>
<dbReference type="Gene3D" id="2.40.170.20">
    <property type="entry name" value="TonB-dependent receptor, beta-barrel domain"/>
    <property type="match status" value="1"/>
</dbReference>
<comment type="similarity">
    <text evidence="4">Belongs to the TonB-dependent receptor family.</text>
</comment>
<evidence type="ECO:0000313" key="7">
    <source>
        <dbReference type="EMBL" id="MDQ9090763.1"/>
    </source>
</evidence>
<dbReference type="Gene3D" id="2.170.130.10">
    <property type="entry name" value="TonB-dependent receptor, plug domain"/>
    <property type="match status" value="1"/>
</dbReference>
<sequence>MVKNKLSQSVRLALAFGITASFGYSVNVVAEEADQSEIQTIEKIQVTGSRIKRIDIEATQPITVIGSDYISERGLTNAATAVTDIPGVFSGATPNLATNTEANGSGLGQNTIDIYGLGAQRTLTLVNGSRFVSSNSPVGGGSDPGSAVDVNNIPVGMIERVEVVKVGGAPIYGADAVAGVVNYILKDDYEGAEFSADYSSIPDSNAQETSFRGLMGGNFSNDKGNVVFSFEYNETDNIAAKDVPSLRDGWGSYTPVGTDAVAGADGEVPVSQVRLYSQPRAGILSFSGLTSPGPVAITNIGLGAWNDGGFWQFDPAGTGDLVPFDAGIKTGNTVWSSGGDGLDLVETNTAREGYERYNLSVFGNYSVTDAINFSVTAFANASDAANQGYQASRYSSGAFGGNEFSLMFNTDNPFLNNQARSKLEGFLGGPGDFYLQRGWTNLGQRAIKNESNVRSIKLGFDGIIALGDTEWDWALSYQKGVSTIYSQSSGISDFLFLAALDAGVNPETGEIDCKANYVEDYHDQFTATGSGITGDKSILGAVGECSPIDPFGTVSQDAVEYVNYTAMNYARLEQDIFQAFAAGELFELPAGGVGMAIGYEQRTEYASYTQDGTGRLAFGNADASTEGEYTTKDIFMELHLPFVSSDMDIPLVYNLSSEMSYRRLDNSNSGTDDVWAVGLNYQPVAELMIRANVAETVRAPAVTELFLPRVEITSFATDPCDRRNIGQGPDPQTREANCKAEGVPDEFVSIAGNASRNGYTGGDDSLKNEQAKSKNFGVLYTPSWAEGLELSVDWVNIEITDAIVNFSLTDIMEACYDSTSYPNDFCTMFKRDDNFQLPSIDAFESGYVNAALREFESIEYSANFKRLLSDYPLIGGLFSNDAGEFAIRSRFYQLKKNARSNTGSDFTDTTGQYNNPEWRSDFKFSYEVGDLYTYLDVNYHGEGVRNVESKEPLQYIDQNGNPYTKLDAITLYNLGGVYNITDTLAVRASVNNLMDWYPDAKELAVGRITYGRTFNVGVTAKF</sequence>
<evidence type="ECO:0000259" key="6">
    <source>
        <dbReference type="Pfam" id="PF07715"/>
    </source>
</evidence>
<evidence type="ECO:0000256" key="3">
    <source>
        <dbReference type="ARBA" id="ARBA00023237"/>
    </source>
</evidence>
<comment type="subcellular location">
    <subcellularLocation>
        <location evidence="1 4">Cell outer membrane</location>
    </subcellularLocation>
</comment>
<dbReference type="Pfam" id="PF07715">
    <property type="entry name" value="Plug"/>
    <property type="match status" value="1"/>
</dbReference>
<keyword evidence="2 4" id="KW-0472">Membrane</keyword>
<dbReference type="InterPro" id="IPR036942">
    <property type="entry name" value="Beta-barrel_TonB_sf"/>
</dbReference>
<dbReference type="RefSeq" id="WP_309038465.1">
    <property type="nucleotide sequence ID" value="NZ_JAVIFY010000002.1"/>
</dbReference>
<keyword evidence="7" id="KW-0675">Receptor</keyword>
<reference evidence="7 8" key="1">
    <citation type="submission" date="2023-08" db="EMBL/GenBank/DDBJ databases">
        <title>Pseudoalteromonas haloplanktis LL1 genome.</title>
        <authorList>
            <person name="Wu S."/>
        </authorList>
    </citation>
    <scope>NUCLEOTIDE SEQUENCE [LARGE SCALE GENOMIC DNA]</scope>
    <source>
        <strain evidence="7 8">LL1</strain>
    </source>
</reference>
<dbReference type="Pfam" id="PF00593">
    <property type="entry name" value="TonB_dep_Rec_b-barrel"/>
    <property type="match status" value="1"/>
</dbReference>